<comment type="caution">
    <text evidence="17">The sequence shown here is derived from an EMBL/GenBank/DDBJ whole genome shotgun (WGS) entry which is preliminary data.</text>
</comment>
<dbReference type="EMBL" id="VOHS01000008">
    <property type="protein sequence ID" value="TWW00473.1"/>
    <property type="molecule type" value="Genomic_DNA"/>
</dbReference>
<keyword evidence="11 14" id="KW-1133">Transmembrane helix</keyword>
<evidence type="ECO:0000256" key="3">
    <source>
        <dbReference type="ARBA" id="ARBA00012438"/>
    </source>
</evidence>
<dbReference type="InterPro" id="IPR003594">
    <property type="entry name" value="HATPase_dom"/>
</dbReference>
<dbReference type="InterPro" id="IPR004358">
    <property type="entry name" value="Sig_transdc_His_kin-like_C"/>
</dbReference>
<keyword evidence="18" id="KW-1185">Reference proteome</keyword>
<keyword evidence="10" id="KW-0067">ATP-binding</keyword>
<evidence type="ECO:0000256" key="6">
    <source>
        <dbReference type="ARBA" id="ARBA00022679"/>
    </source>
</evidence>
<dbReference type="InterPro" id="IPR003661">
    <property type="entry name" value="HisK_dim/P_dom"/>
</dbReference>
<dbReference type="PROSITE" id="PS50109">
    <property type="entry name" value="HIS_KIN"/>
    <property type="match status" value="1"/>
</dbReference>
<protein>
    <recommendedName>
        <fullName evidence="3">histidine kinase</fullName>
        <ecNumber evidence="3">2.7.13.3</ecNumber>
    </recommendedName>
</protein>
<dbReference type="EC" id="2.7.13.3" evidence="3"/>
<feature type="domain" description="HAMP" evidence="16">
    <location>
        <begin position="177"/>
        <end position="230"/>
    </location>
</feature>
<dbReference type="InterPro" id="IPR050398">
    <property type="entry name" value="HssS/ArlS-like"/>
</dbReference>
<keyword evidence="8" id="KW-0547">Nucleotide-binding</keyword>
<gene>
    <name evidence="17" type="ORF">FEF09_10510</name>
</gene>
<evidence type="ECO:0000259" key="16">
    <source>
        <dbReference type="PROSITE" id="PS50885"/>
    </source>
</evidence>
<dbReference type="Gene3D" id="1.10.287.130">
    <property type="match status" value="1"/>
</dbReference>
<dbReference type="Gene3D" id="6.10.340.10">
    <property type="match status" value="1"/>
</dbReference>
<dbReference type="Proteomes" id="UP000318815">
    <property type="component" value="Unassembled WGS sequence"/>
</dbReference>
<evidence type="ECO:0000256" key="14">
    <source>
        <dbReference type="SAM" id="Phobius"/>
    </source>
</evidence>
<dbReference type="RefSeq" id="WP_146305069.1">
    <property type="nucleotide sequence ID" value="NZ_VOHS01000008.1"/>
</dbReference>
<dbReference type="OrthoDB" id="594725at2"/>
<evidence type="ECO:0000256" key="13">
    <source>
        <dbReference type="ARBA" id="ARBA00023136"/>
    </source>
</evidence>
<dbReference type="SMART" id="SM00388">
    <property type="entry name" value="HisKA"/>
    <property type="match status" value="1"/>
</dbReference>
<dbReference type="CDD" id="cd00082">
    <property type="entry name" value="HisKA"/>
    <property type="match status" value="1"/>
</dbReference>
<dbReference type="SMART" id="SM00387">
    <property type="entry name" value="HATPase_c"/>
    <property type="match status" value="1"/>
</dbReference>
<evidence type="ECO:0000256" key="7">
    <source>
        <dbReference type="ARBA" id="ARBA00022692"/>
    </source>
</evidence>
<evidence type="ECO:0000256" key="9">
    <source>
        <dbReference type="ARBA" id="ARBA00022777"/>
    </source>
</evidence>
<dbReference type="PROSITE" id="PS50885">
    <property type="entry name" value="HAMP"/>
    <property type="match status" value="1"/>
</dbReference>
<dbReference type="AlphaFoldDB" id="A0A5C6LTG0"/>
<evidence type="ECO:0000256" key="12">
    <source>
        <dbReference type="ARBA" id="ARBA00023012"/>
    </source>
</evidence>
<sequence length="458" mass="52315">MTIRNKIMGLFTGLTVSIILMMVAFAYFLINRQSFDDFYKRLEIRAYIAARARLTQDEGNSAAYAEIRNEHLERLPHEREYFIRLDTTGKPPRYPELEPLRKTFYDKVKSTGKATYRFRDTFFQGVLFENESGRYIVIVSASNVFGQEFMNELRRTLLICLIIAAIVIVTTGLFFSRYILQPVRLITSRVKDIRAHNLHLRLDTPDSDDEMSELAMTFNNMLDRLETAFETQNNFVSNASHELGTPLTAIIGEAELALNKQRSELQYQQSISVILKEAERLEHITKSLLSLAQTGFTDKKQRLEHIRTDELIFTVKETIDRINPDNQVEIDYSMLPEEEDKLVILGDPQLLQLALSNIVQNACKYSDNRPASIALAATDHDNIIIIKDNGIGIPAQDLPFIYDPFFRASNTSGYKGYGIGLPLARNIVRLHGGNIIVNSHQNQGTEIRITLPTYIPSR</sequence>
<feature type="domain" description="Histidine kinase" evidence="15">
    <location>
        <begin position="238"/>
        <end position="455"/>
    </location>
</feature>
<dbReference type="InterPro" id="IPR036097">
    <property type="entry name" value="HisK_dim/P_sf"/>
</dbReference>
<dbReference type="Pfam" id="PF00672">
    <property type="entry name" value="HAMP"/>
    <property type="match status" value="1"/>
</dbReference>
<dbReference type="FunFam" id="1.10.287.130:FF:000001">
    <property type="entry name" value="Two-component sensor histidine kinase"/>
    <property type="match status" value="1"/>
</dbReference>
<keyword evidence="7 14" id="KW-0812">Transmembrane</keyword>
<evidence type="ECO:0000256" key="11">
    <source>
        <dbReference type="ARBA" id="ARBA00022989"/>
    </source>
</evidence>
<feature type="transmembrane region" description="Helical" evidence="14">
    <location>
        <begin position="6"/>
        <end position="30"/>
    </location>
</feature>
<dbReference type="SUPFAM" id="SSF55874">
    <property type="entry name" value="ATPase domain of HSP90 chaperone/DNA topoisomerase II/histidine kinase"/>
    <property type="match status" value="1"/>
</dbReference>
<dbReference type="Pfam" id="PF00512">
    <property type="entry name" value="HisKA"/>
    <property type="match status" value="1"/>
</dbReference>
<evidence type="ECO:0000256" key="4">
    <source>
        <dbReference type="ARBA" id="ARBA00022475"/>
    </source>
</evidence>
<keyword evidence="6" id="KW-0808">Transferase</keyword>
<comment type="catalytic activity">
    <reaction evidence="1">
        <text>ATP + protein L-histidine = ADP + protein N-phospho-L-histidine.</text>
        <dbReference type="EC" id="2.7.13.3"/>
    </reaction>
</comment>
<keyword evidence="5" id="KW-0597">Phosphoprotein</keyword>
<name>A0A5C6LTG0_9BACT</name>
<organism evidence="17 18">
    <name type="scientific">Chitinophaga pinensis</name>
    <dbReference type="NCBI Taxonomy" id="79329"/>
    <lineage>
        <taxon>Bacteria</taxon>
        <taxon>Pseudomonadati</taxon>
        <taxon>Bacteroidota</taxon>
        <taxon>Chitinophagia</taxon>
        <taxon>Chitinophagales</taxon>
        <taxon>Chitinophagaceae</taxon>
        <taxon>Chitinophaga</taxon>
    </lineage>
</organism>
<dbReference type="SUPFAM" id="SSF158472">
    <property type="entry name" value="HAMP domain-like"/>
    <property type="match status" value="1"/>
</dbReference>
<evidence type="ECO:0000256" key="8">
    <source>
        <dbReference type="ARBA" id="ARBA00022741"/>
    </source>
</evidence>
<accession>A0A5C6LTG0</accession>
<dbReference type="GO" id="GO:0005524">
    <property type="term" value="F:ATP binding"/>
    <property type="evidence" value="ECO:0007669"/>
    <property type="project" value="UniProtKB-KW"/>
</dbReference>
<dbReference type="PANTHER" id="PTHR45528">
    <property type="entry name" value="SENSOR HISTIDINE KINASE CPXA"/>
    <property type="match status" value="1"/>
</dbReference>
<comment type="subcellular location">
    <subcellularLocation>
        <location evidence="2">Cell membrane</location>
        <topology evidence="2">Multi-pass membrane protein</topology>
    </subcellularLocation>
</comment>
<keyword evidence="12" id="KW-0902">Two-component regulatory system</keyword>
<evidence type="ECO:0000256" key="2">
    <source>
        <dbReference type="ARBA" id="ARBA00004651"/>
    </source>
</evidence>
<dbReference type="Gene3D" id="3.30.565.10">
    <property type="entry name" value="Histidine kinase-like ATPase, C-terminal domain"/>
    <property type="match status" value="1"/>
</dbReference>
<evidence type="ECO:0000313" key="17">
    <source>
        <dbReference type="EMBL" id="TWW00473.1"/>
    </source>
</evidence>
<evidence type="ECO:0000259" key="15">
    <source>
        <dbReference type="PROSITE" id="PS50109"/>
    </source>
</evidence>
<reference evidence="17 18" key="1">
    <citation type="submission" date="2019-08" db="EMBL/GenBank/DDBJ databases">
        <title>Whole genome sequencing of chitin degrading bacteria Chitinophaga pinensis YS16.</title>
        <authorList>
            <person name="Singh R.P."/>
            <person name="Manchanda G."/>
            <person name="Maurya I.K."/>
            <person name="Joshi N.K."/>
            <person name="Srivastava A.K."/>
        </authorList>
    </citation>
    <scope>NUCLEOTIDE SEQUENCE [LARGE SCALE GENOMIC DNA]</scope>
    <source>
        <strain evidence="17 18">YS-16</strain>
    </source>
</reference>
<dbReference type="GO" id="GO:0000155">
    <property type="term" value="F:phosphorelay sensor kinase activity"/>
    <property type="evidence" value="ECO:0007669"/>
    <property type="project" value="InterPro"/>
</dbReference>
<evidence type="ECO:0000313" key="18">
    <source>
        <dbReference type="Proteomes" id="UP000318815"/>
    </source>
</evidence>
<dbReference type="SMART" id="SM00304">
    <property type="entry name" value="HAMP"/>
    <property type="match status" value="1"/>
</dbReference>
<evidence type="ECO:0000256" key="5">
    <source>
        <dbReference type="ARBA" id="ARBA00022553"/>
    </source>
</evidence>
<dbReference type="SUPFAM" id="SSF47384">
    <property type="entry name" value="Homodimeric domain of signal transducing histidine kinase"/>
    <property type="match status" value="1"/>
</dbReference>
<evidence type="ECO:0000256" key="1">
    <source>
        <dbReference type="ARBA" id="ARBA00000085"/>
    </source>
</evidence>
<dbReference type="PANTHER" id="PTHR45528:SF1">
    <property type="entry name" value="SENSOR HISTIDINE KINASE CPXA"/>
    <property type="match status" value="1"/>
</dbReference>
<keyword evidence="4" id="KW-1003">Cell membrane</keyword>
<dbReference type="PRINTS" id="PR00344">
    <property type="entry name" value="BCTRLSENSOR"/>
</dbReference>
<dbReference type="InterPro" id="IPR036890">
    <property type="entry name" value="HATPase_C_sf"/>
</dbReference>
<dbReference type="InterPro" id="IPR003660">
    <property type="entry name" value="HAMP_dom"/>
</dbReference>
<evidence type="ECO:0000256" key="10">
    <source>
        <dbReference type="ARBA" id="ARBA00022840"/>
    </source>
</evidence>
<keyword evidence="9 17" id="KW-0418">Kinase</keyword>
<feature type="transmembrane region" description="Helical" evidence="14">
    <location>
        <begin position="157"/>
        <end position="180"/>
    </location>
</feature>
<dbReference type="CDD" id="cd06225">
    <property type="entry name" value="HAMP"/>
    <property type="match status" value="1"/>
</dbReference>
<dbReference type="Pfam" id="PF02518">
    <property type="entry name" value="HATPase_c"/>
    <property type="match status" value="1"/>
</dbReference>
<keyword evidence="13 14" id="KW-0472">Membrane</keyword>
<dbReference type="InterPro" id="IPR005467">
    <property type="entry name" value="His_kinase_dom"/>
</dbReference>
<dbReference type="GO" id="GO:0005886">
    <property type="term" value="C:plasma membrane"/>
    <property type="evidence" value="ECO:0007669"/>
    <property type="project" value="UniProtKB-SubCell"/>
</dbReference>
<proteinExistence type="predicted"/>
<dbReference type="CDD" id="cd00075">
    <property type="entry name" value="HATPase"/>
    <property type="match status" value="1"/>
</dbReference>